<accession>A0A409WTK9</accession>
<feature type="compositionally biased region" description="Low complexity" evidence="2">
    <location>
        <begin position="382"/>
        <end position="405"/>
    </location>
</feature>
<feature type="compositionally biased region" description="Low complexity" evidence="2">
    <location>
        <begin position="249"/>
        <end position="258"/>
    </location>
</feature>
<keyword evidence="5" id="KW-1185">Reference proteome</keyword>
<feature type="compositionally biased region" description="Low complexity" evidence="2">
    <location>
        <begin position="271"/>
        <end position="283"/>
    </location>
</feature>
<feature type="compositionally biased region" description="Low complexity" evidence="2">
    <location>
        <begin position="296"/>
        <end position="310"/>
    </location>
</feature>
<keyword evidence="1" id="KW-0479">Metal-binding</keyword>
<feature type="compositionally biased region" description="Basic residues" evidence="2">
    <location>
        <begin position="104"/>
        <end position="113"/>
    </location>
</feature>
<keyword evidence="1" id="KW-0862">Zinc</keyword>
<evidence type="ECO:0000259" key="3">
    <source>
        <dbReference type="PROSITE" id="PS50157"/>
    </source>
</evidence>
<feature type="compositionally biased region" description="Low complexity" evidence="2">
    <location>
        <begin position="331"/>
        <end position="344"/>
    </location>
</feature>
<feature type="compositionally biased region" description="Pro residues" evidence="2">
    <location>
        <begin position="237"/>
        <end position="248"/>
    </location>
</feature>
<dbReference type="OrthoDB" id="10596388at2759"/>
<name>A0A409WTK9_PSICY</name>
<evidence type="ECO:0000256" key="1">
    <source>
        <dbReference type="PROSITE-ProRule" id="PRU00042"/>
    </source>
</evidence>
<dbReference type="GO" id="GO:0008270">
    <property type="term" value="F:zinc ion binding"/>
    <property type="evidence" value="ECO:0007669"/>
    <property type="project" value="UniProtKB-KW"/>
</dbReference>
<evidence type="ECO:0000256" key="2">
    <source>
        <dbReference type="SAM" id="MobiDB-lite"/>
    </source>
</evidence>
<feature type="region of interest" description="Disordered" evidence="2">
    <location>
        <begin position="61"/>
        <end position="427"/>
    </location>
</feature>
<feature type="compositionally biased region" description="Pro residues" evidence="2">
    <location>
        <begin position="311"/>
        <end position="322"/>
    </location>
</feature>
<sequence>MSFVRLASSEKLVRAFRGTARINIDRSQVHLLISPHICSAFPPAFAAHSLFHKRMVDRDDPLQNEASSSASAAYTGRFGLDMPGDDSDDIPPPPSYVPSTVARKLMKGSKKGKSSSSMSSQTPNPAPQPTYRIIRGPPSPGGPTASRRNAPSHMPSRSISVPYDSEPPSSSVTRVPSPDWDAPTSHSAPSGSSRIPPGGTRGNPSPRRRGQSSKLRNVITAPIPPSPIYETEAEFPPSSPYVPHPASSPAPYAFPSRSTHPSVITPLRHASLPPSTSHPSVHPVTRHPSLPPSSPPGEFSSFSRHPSIQPSTPPPSYPPRTPHPSLYQSTPYAARPSPSGSYSSLPPPSQHPSLMPRPPPQPPQPSATPPPLPASSPPSAPPIASSSSASTSASTSANTARSTSRFPATATASSRSGDGGSDKPPTEATIRCRWETCTSAITGVQNFGKHLKKEHSCPVVQHGRQSGPTVQCKWVRCGIDIASLELYVHILQVHLKFGYHCRHMQKDGRTRCEYRPVRLDTLERHTRAVHPGEKKDWDETTLLPP</sequence>
<evidence type="ECO:0000313" key="5">
    <source>
        <dbReference type="Proteomes" id="UP000283269"/>
    </source>
</evidence>
<dbReference type="AlphaFoldDB" id="A0A409WTK9"/>
<evidence type="ECO:0000313" key="4">
    <source>
        <dbReference type="EMBL" id="PPQ81865.1"/>
    </source>
</evidence>
<proteinExistence type="predicted"/>
<dbReference type="STRING" id="93625.A0A409WTK9"/>
<feature type="compositionally biased region" description="Polar residues" evidence="2">
    <location>
        <begin position="184"/>
        <end position="193"/>
    </location>
</feature>
<gene>
    <name evidence="4" type="ORF">CVT25_013465</name>
</gene>
<reference evidence="4 5" key="1">
    <citation type="journal article" date="2018" name="Evol. Lett.">
        <title>Horizontal gene cluster transfer increased hallucinogenic mushroom diversity.</title>
        <authorList>
            <person name="Reynolds H.T."/>
            <person name="Vijayakumar V."/>
            <person name="Gluck-Thaler E."/>
            <person name="Korotkin H.B."/>
            <person name="Matheny P.B."/>
            <person name="Slot J.C."/>
        </authorList>
    </citation>
    <scope>NUCLEOTIDE SEQUENCE [LARGE SCALE GENOMIC DNA]</scope>
    <source>
        <strain evidence="4 5">2631</strain>
    </source>
</reference>
<dbReference type="PROSITE" id="PS50157">
    <property type="entry name" value="ZINC_FINGER_C2H2_2"/>
    <property type="match status" value="1"/>
</dbReference>
<comment type="caution">
    <text evidence="4">The sequence shown here is derived from an EMBL/GenBank/DDBJ whole genome shotgun (WGS) entry which is preliminary data.</text>
</comment>
<feature type="compositionally biased region" description="Low complexity" evidence="2">
    <location>
        <begin position="166"/>
        <end position="178"/>
    </location>
</feature>
<dbReference type="InterPro" id="IPR013087">
    <property type="entry name" value="Znf_C2H2_type"/>
</dbReference>
<protein>
    <recommendedName>
        <fullName evidence="3">C2H2-type domain-containing protein</fullName>
    </recommendedName>
</protein>
<feature type="domain" description="C2H2-type" evidence="3">
    <location>
        <begin position="499"/>
        <end position="535"/>
    </location>
</feature>
<dbReference type="EMBL" id="NHYD01003205">
    <property type="protein sequence ID" value="PPQ81865.1"/>
    <property type="molecule type" value="Genomic_DNA"/>
</dbReference>
<feature type="compositionally biased region" description="Pro residues" evidence="2">
    <location>
        <begin position="345"/>
        <end position="381"/>
    </location>
</feature>
<dbReference type="InParanoid" id="A0A409WTK9"/>
<dbReference type="Proteomes" id="UP000283269">
    <property type="component" value="Unassembled WGS sequence"/>
</dbReference>
<keyword evidence="1" id="KW-0863">Zinc-finger</keyword>
<organism evidence="4 5">
    <name type="scientific">Psilocybe cyanescens</name>
    <dbReference type="NCBI Taxonomy" id="93625"/>
    <lineage>
        <taxon>Eukaryota</taxon>
        <taxon>Fungi</taxon>
        <taxon>Dikarya</taxon>
        <taxon>Basidiomycota</taxon>
        <taxon>Agaricomycotina</taxon>
        <taxon>Agaricomycetes</taxon>
        <taxon>Agaricomycetidae</taxon>
        <taxon>Agaricales</taxon>
        <taxon>Agaricineae</taxon>
        <taxon>Strophariaceae</taxon>
        <taxon>Psilocybe</taxon>
    </lineage>
</organism>